<protein>
    <submittedName>
        <fullName evidence="1">TraK family protein</fullName>
    </submittedName>
</protein>
<sequence>MKPLSLRIAEHVIRTANPKSHLANRAVVFIHKQEIQEAIQRGHSLLSIWTVLRDEGVVDFGYQAFSRHVRNGLHLPDRFASAGNQPLSNH</sequence>
<name>A0ABU9A2T9_9PSED</name>
<reference evidence="1 2" key="1">
    <citation type="submission" date="2024-03" db="EMBL/GenBank/DDBJ databases">
        <title>Screening, Identification and Application of a Plant Lactobacillus Strain.</title>
        <authorList>
            <person name="Li Y.L."/>
        </authorList>
    </citation>
    <scope>NUCLEOTIDE SEQUENCE [LARGE SCALE GENOMIC DNA]</scope>
    <source>
        <strain evidence="1 2">JDB</strain>
    </source>
</reference>
<evidence type="ECO:0000313" key="2">
    <source>
        <dbReference type="Proteomes" id="UP001386972"/>
    </source>
</evidence>
<dbReference type="EMBL" id="JBBNAW010000018">
    <property type="protein sequence ID" value="MEK2610922.1"/>
    <property type="molecule type" value="Genomic_DNA"/>
</dbReference>
<dbReference type="InterPro" id="IPR035225">
    <property type="entry name" value="DUF5338"/>
</dbReference>
<proteinExistence type="predicted"/>
<dbReference type="RefSeq" id="WP_084212872.1">
    <property type="nucleotide sequence ID" value="NZ_JBBNAW010000018.1"/>
</dbReference>
<comment type="caution">
    <text evidence="1">The sequence shown here is derived from an EMBL/GenBank/DDBJ whole genome shotgun (WGS) entry which is preliminary data.</text>
</comment>
<dbReference type="Proteomes" id="UP001386972">
    <property type="component" value="Unassembled WGS sequence"/>
</dbReference>
<dbReference type="Pfam" id="PF17273">
    <property type="entry name" value="DUF5338"/>
    <property type="match status" value="1"/>
</dbReference>
<gene>
    <name evidence="1" type="ORF">WLF18_17595</name>
</gene>
<organism evidence="1 2">
    <name type="scientific">Pseudomonas shirazensis</name>
    <dbReference type="NCBI Taxonomy" id="2745494"/>
    <lineage>
        <taxon>Bacteria</taxon>
        <taxon>Pseudomonadati</taxon>
        <taxon>Pseudomonadota</taxon>
        <taxon>Gammaproteobacteria</taxon>
        <taxon>Pseudomonadales</taxon>
        <taxon>Pseudomonadaceae</taxon>
        <taxon>Pseudomonas</taxon>
    </lineage>
</organism>
<accession>A0ABU9A2T9</accession>
<evidence type="ECO:0000313" key="1">
    <source>
        <dbReference type="EMBL" id="MEK2610922.1"/>
    </source>
</evidence>
<keyword evidence="2" id="KW-1185">Reference proteome</keyword>